<keyword evidence="1" id="KW-0812">Transmembrane</keyword>
<feature type="transmembrane region" description="Helical" evidence="1">
    <location>
        <begin position="227"/>
        <end position="244"/>
    </location>
</feature>
<evidence type="ECO:0000313" key="2">
    <source>
        <dbReference type="EMBL" id="KAF4513060.1"/>
    </source>
</evidence>
<name>A0A8H4PZ83_9HYPO</name>
<dbReference type="EMBL" id="JAAVMX010000001">
    <property type="protein sequence ID" value="KAF4513060.1"/>
    <property type="molecule type" value="Genomic_DNA"/>
</dbReference>
<evidence type="ECO:0000256" key="1">
    <source>
        <dbReference type="SAM" id="Phobius"/>
    </source>
</evidence>
<sequence length="273" mass="30412">MLSPTYHAQCWAVCAAAVALYHGLVSGLGLPRGILDNVLALAGSEAVLQVWDGPHRQPPRLVRLVSTGCLLVSLGAATRHFQVPDVDVARFECVVHALLAFTVLGIVEPIRRNRYELQPCFIVSSPRTPYKRPYRLGYCLRTVYVDAYTRLVLLGITALVQLCLGVPCLSIWQSILGNIPGNLCGAAMLLFLATPLADMAETIFYLVHRPLFPHWIPEPGYFPHTGIELFIACLHWSAGLLFLYDMQRHGEAQHVDRSWWTYVLVGVRGQTRL</sequence>
<keyword evidence="1" id="KW-0472">Membrane</keyword>
<keyword evidence="3" id="KW-1185">Reference proteome</keyword>
<feature type="transmembrane region" description="Helical" evidence="1">
    <location>
        <begin position="89"/>
        <end position="107"/>
    </location>
</feature>
<dbReference type="Proteomes" id="UP000557566">
    <property type="component" value="Unassembled WGS sequence"/>
</dbReference>
<protein>
    <submittedName>
        <fullName evidence="2">Uncharacterized protein</fullName>
    </submittedName>
</protein>
<reference evidence="2 3" key="1">
    <citation type="journal article" date="2020" name="Genome Biol. Evol.">
        <title>A new high-quality draft genome assembly of the Chinese cordyceps Ophiocordyceps sinensis.</title>
        <authorList>
            <person name="Shu R."/>
            <person name="Zhang J."/>
            <person name="Meng Q."/>
            <person name="Zhang H."/>
            <person name="Zhou G."/>
            <person name="Li M."/>
            <person name="Wu P."/>
            <person name="Zhao Y."/>
            <person name="Chen C."/>
            <person name="Qin Q."/>
        </authorList>
    </citation>
    <scope>NUCLEOTIDE SEQUENCE [LARGE SCALE GENOMIC DNA]</scope>
    <source>
        <strain evidence="2 3">IOZ07</strain>
    </source>
</reference>
<dbReference type="OrthoDB" id="4961272at2759"/>
<evidence type="ECO:0000313" key="3">
    <source>
        <dbReference type="Proteomes" id="UP000557566"/>
    </source>
</evidence>
<gene>
    <name evidence="2" type="ORF">G6O67_000382</name>
</gene>
<feature type="transmembrane region" description="Helical" evidence="1">
    <location>
        <begin position="151"/>
        <end position="172"/>
    </location>
</feature>
<comment type="caution">
    <text evidence="2">The sequence shown here is derived from an EMBL/GenBank/DDBJ whole genome shotgun (WGS) entry which is preliminary data.</text>
</comment>
<organism evidence="2 3">
    <name type="scientific">Ophiocordyceps sinensis</name>
    <dbReference type="NCBI Taxonomy" id="72228"/>
    <lineage>
        <taxon>Eukaryota</taxon>
        <taxon>Fungi</taxon>
        <taxon>Dikarya</taxon>
        <taxon>Ascomycota</taxon>
        <taxon>Pezizomycotina</taxon>
        <taxon>Sordariomycetes</taxon>
        <taxon>Hypocreomycetidae</taxon>
        <taxon>Hypocreales</taxon>
        <taxon>Ophiocordycipitaceae</taxon>
        <taxon>Ophiocordyceps</taxon>
    </lineage>
</organism>
<keyword evidence="1" id="KW-1133">Transmembrane helix</keyword>
<accession>A0A8H4PZ83</accession>
<proteinExistence type="predicted"/>
<dbReference type="AlphaFoldDB" id="A0A8H4PZ83"/>